<proteinExistence type="predicted"/>
<gene>
    <name evidence="1" type="ORF">HMPREF9454_01112</name>
</gene>
<comment type="caution">
    <text evidence="1">The sequence shown here is derived from an EMBL/GenBank/DDBJ whole genome shotgun (WGS) entry which is preliminary data.</text>
</comment>
<dbReference type="EMBL" id="ADMB01000051">
    <property type="protein sequence ID" value="EHR37426.1"/>
    <property type="molecule type" value="Genomic_DNA"/>
</dbReference>
<keyword evidence="2" id="KW-1185">Reference proteome</keyword>
<organism evidence="1 2">
    <name type="scientific">Megamonas funiformis YIT 11815</name>
    <dbReference type="NCBI Taxonomy" id="742816"/>
    <lineage>
        <taxon>Bacteria</taxon>
        <taxon>Bacillati</taxon>
        <taxon>Bacillota</taxon>
        <taxon>Negativicutes</taxon>
        <taxon>Selenomonadales</taxon>
        <taxon>Selenomonadaceae</taxon>
        <taxon>Megamonas</taxon>
    </lineage>
</organism>
<sequence>MQNKFGDMLKKLIQFTNIKLNVIAYHIGYDISYISKWANNTSQPTKKHIERINDTLSSIFAEEIIHKDYAYLFLKEFNIHEPLPTKDIQRFLHTQINNLLNNAYYCSHENFSHSQSNNDIILNSTTIVGRTNIYEFFCHKLAPIINKITPKLEIFITMDILTLLQQKKFFSFLDCCNLTDRQIDIHIGCNLSTLANSDEKLIYSLYKFLNKYFYVNFYIYEDKFFNNSNIFLVKNAFAIQYSLHLDKSIDICTFINNEKIINEIQKRISDTFFNSPIILQPKKEIILNSFHPFFYLNKNFTIFITNGFEFFLPKKSYLKMIDLCKQQNLTDETIASLKNLQIMWEEQFEKNPISFILPELNLMDYIQKGKVIFGDLKYQTTPQEREEQLSYLIQSMYKNPLIDIYLMSQQENVNDINYYKLSYYSNQKIAYFKKNKYLLNKYHLPIYFLKNSLLIQKFDMLFSKFKQTNFVHKYTAEKIENLYLANKSLLHRIMESQYHT</sequence>
<evidence type="ECO:0000313" key="1">
    <source>
        <dbReference type="EMBL" id="EHR37426.1"/>
    </source>
</evidence>
<reference evidence="1 2" key="1">
    <citation type="submission" date="2012-01" db="EMBL/GenBank/DDBJ databases">
        <title>The Genome Sequence of Megamonas funiformis YIT 11815.</title>
        <authorList>
            <consortium name="The Broad Institute Genome Sequencing Platform"/>
            <person name="Earl A."/>
            <person name="Ward D."/>
            <person name="Feldgarden M."/>
            <person name="Gevers D."/>
            <person name="Morotomi M."/>
            <person name="Young S.K."/>
            <person name="Zeng Q."/>
            <person name="Gargeya S."/>
            <person name="Fitzgerald M."/>
            <person name="Haas B."/>
            <person name="Abouelleil A."/>
            <person name="Alvarado L."/>
            <person name="Arachchi H.M."/>
            <person name="Berlin A."/>
            <person name="Chapman S.B."/>
            <person name="Gearin G."/>
            <person name="Goldberg J."/>
            <person name="Griggs A."/>
            <person name="Gujja S."/>
            <person name="Hansen M."/>
            <person name="Heiman D."/>
            <person name="Howarth C."/>
            <person name="Larimer J."/>
            <person name="Lui A."/>
            <person name="MacDonald P.J.P."/>
            <person name="McCowen C."/>
            <person name="Montmayeur A."/>
            <person name="Murphy C."/>
            <person name="Neiman D."/>
            <person name="Pearson M."/>
            <person name="Priest M."/>
            <person name="Roberts A."/>
            <person name="Saif S."/>
            <person name="Shea T."/>
            <person name="Sisk P."/>
            <person name="Stolte C."/>
            <person name="Sykes S."/>
            <person name="Wortman J."/>
            <person name="Nusbaum C."/>
            <person name="Birren B."/>
        </authorList>
    </citation>
    <scope>NUCLEOTIDE SEQUENCE [LARGE SCALE GENOMIC DNA]</scope>
    <source>
        <strain evidence="1 2">YIT 11815</strain>
    </source>
</reference>
<dbReference type="SUPFAM" id="SSF47413">
    <property type="entry name" value="lambda repressor-like DNA-binding domains"/>
    <property type="match status" value="1"/>
</dbReference>
<dbReference type="InterPro" id="IPR010982">
    <property type="entry name" value="Lambda_DNA-bd_dom_sf"/>
</dbReference>
<name>A0ABN0EIT4_9FIRM</name>
<dbReference type="InterPro" id="IPR001387">
    <property type="entry name" value="Cro/C1-type_HTH"/>
</dbReference>
<dbReference type="CDD" id="cd00093">
    <property type="entry name" value="HTH_XRE"/>
    <property type="match status" value="1"/>
</dbReference>
<protein>
    <recommendedName>
        <fullName evidence="3">HTH cro/C1-type domain-containing protein</fullName>
    </recommendedName>
</protein>
<evidence type="ECO:0008006" key="3">
    <source>
        <dbReference type="Google" id="ProtNLM"/>
    </source>
</evidence>
<accession>A0ABN0EIT4</accession>
<evidence type="ECO:0000313" key="2">
    <source>
        <dbReference type="Proteomes" id="UP000005963"/>
    </source>
</evidence>
<dbReference type="Proteomes" id="UP000005963">
    <property type="component" value="Unassembled WGS sequence"/>
</dbReference>